<reference evidence="2 3" key="1">
    <citation type="journal article" date="2021" name="J. Hered.">
        <title>A chromosome-level genome assembly of the parasitoid wasp, Cotesia glomerata (Hymenoptera: Braconidae).</title>
        <authorList>
            <person name="Pinto B.J."/>
            <person name="Weis J.J."/>
            <person name="Gamble T."/>
            <person name="Ode P.J."/>
            <person name="Paul R."/>
            <person name="Zaspel J.M."/>
        </authorList>
    </citation>
    <scope>NUCLEOTIDE SEQUENCE [LARGE SCALE GENOMIC DNA]</scope>
    <source>
        <strain evidence="2">CgM1</strain>
    </source>
</reference>
<accession>A0AAV7IXF3</accession>
<keyword evidence="3" id="KW-1185">Reference proteome</keyword>
<dbReference type="Proteomes" id="UP000826195">
    <property type="component" value="Unassembled WGS sequence"/>
</dbReference>
<dbReference type="AlphaFoldDB" id="A0AAV7IXF3"/>
<evidence type="ECO:0000313" key="2">
    <source>
        <dbReference type="EMBL" id="KAH0561492.1"/>
    </source>
</evidence>
<gene>
    <name evidence="2" type="ORF">KQX54_017123</name>
</gene>
<feature type="compositionally biased region" description="Polar residues" evidence="1">
    <location>
        <begin position="26"/>
        <end position="35"/>
    </location>
</feature>
<proteinExistence type="predicted"/>
<protein>
    <submittedName>
        <fullName evidence="2">Uncharacterized protein</fullName>
    </submittedName>
</protein>
<dbReference type="EMBL" id="JAHXZJ010000374">
    <property type="protein sequence ID" value="KAH0561492.1"/>
    <property type="molecule type" value="Genomic_DNA"/>
</dbReference>
<evidence type="ECO:0000313" key="3">
    <source>
        <dbReference type="Proteomes" id="UP000826195"/>
    </source>
</evidence>
<evidence type="ECO:0000256" key="1">
    <source>
        <dbReference type="SAM" id="MobiDB-lite"/>
    </source>
</evidence>
<organism evidence="2 3">
    <name type="scientific">Cotesia glomerata</name>
    <name type="common">Lepidopteran parasitic wasp</name>
    <name type="synonym">Apanteles glomeratus</name>
    <dbReference type="NCBI Taxonomy" id="32391"/>
    <lineage>
        <taxon>Eukaryota</taxon>
        <taxon>Metazoa</taxon>
        <taxon>Ecdysozoa</taxon>
        <taxon>Arthropoda</taxon>
        <taxon>Hexapoda</taxon>
        <taxon>Insecta</taxon>
        <taxon>Pterygota</taxon>
        <taxon>Neoptera</taxon>
        <taxon>Endopterygota</taxon>
        <taxon>Hymenoptera</taxon>
        <taxon>Apocrita</taxon>
        <taxon>Ichneumonoidea</taxon>
        <taxon>Braconidae</taxon>
        <taxon>Microgastrinae</taxon>
        <taxon>Cotesia</taxon>
    </lineage>
</organism>
<sequence length="107" mass="12285">MSFLSCSCRGRDQRSHRTTDRRSGSAYHQIQNTESKTLRKEQSGLLSLPPGNSTTTTTIWLTCFYTVTQSPSQSFIRELASRALRRYLTSWTLANRLLQDLLETNPR</sequence>
<name>A0AAV7IXF3_COTGL</name>
<feature type="compositionally biased region" description="Basic and acidic residues" evidence="1">
    <location>
        <begin position="9"/>
        <end position="23"/>
    </location>
</feature>
<feature type="region of interest" description="Disordered" evidence="1">
    <location>
        <begin position="1"/>
        <end position="54"/>
    </location>
</feature>
<comment type="caution">
    <text evidence="2">The sequence shown here is derived from an EMBL/GenBank/DDBJ whole genome shotgun (WGS) entry which is preliminary data.</text>
</comment>